<evidence type="ECO:0000313" key="1">
    <source>
        <dbReference type="EMBL" id="EGV33754.1"/>
    </source>
</evidence>
<comment type="caution">
    <text evidence="1">The sequence shown here is derived from an EMBL/GenBank/DDBJ whole genome shotgun (WGS) entry which is preliminary data.</text>
</comment>
<proteinExistence type="predicted"/>
<keyword evidence="2" id="KW-1185">Reference proteome</keyword>
<dbReference type="EMBL" id="AFWT01000002">
    <property type="protein sequence ID" value="EGV33754.1"/>
    <property type="molecule type" value="Genomic_DNA"/>
</dbReference>
<dbReference type="OrthoDB" id="1119272at2"/>
<evidence type="ECO:0000313" key="2">
    <source>
        <dbReference type="Proteomes" id="UP000004200"/>
    </source>
</evidence>
<accession>G2DWQ4</accession>
<gene>
    <name evidence="1" type="ORF">ThidrDRAFT_0443</name>
</gene>
<protein>
    <submittedName>
        <fullName evidence="1">Uncharacterized protein</fullName>
    </submittedName>
</protein>
<name>G2DWQ4_9GAMM</name>
<sequence length="133" mass="15192">MTHSTTRMLDIYPERRLVIGRFAGPIDYQDVIAWVQDAMGEETFSSDYDGVVDLRRSMLKDARPDKARFLATYTIDAGFTQGRWAILVDRPKETALSYIFSSIAEGRYPVQIFSTTEAASIYLRRDLSDLLPE</sequence>
<reference evidence="1 2" key="1">
    <citation type="submission" date="2011-06" db="EMBL/GenBank/DDBJ databases">
        <title>The draft genome of Thiorhodococcus drewsii AZ1.</title>
        <authorList>
            <consortium name="US DOE Joint Genome Institute (JGI-PGF)"/>
            <person name="Lucas S."/>
            <person name="Han J."/>
            <person name="Lapidus A."/>
            <person name="Cheng J.-F."/>
            <person name="Goodwin L."/>
            <person name="Pitluck S."/>
            <person name="Peters L."/>
            <person name="Land M.L."/>
            <person name="Hauser L."/>
            <person name="Vogl K."/>
            <person name="Liu Z."/>
            <person name="Imhoff J."/>
            <person name="Thiel V."/>
            <person name="Frigaard N.-U."/>
            <person name="Bryant D.A."/>
            <person name="Woyke T.J."/>
        </authorList>
    </citation>
    <scope>NUCLEOTIDE SEQUENCE [LARGE SCALE GENOMIC DNA]</scope>
    <source>
        <strain evidence="1 2">AZ1</strain>
    </source>
</reference>
<dbReference type="Proteomes" id="UP000004200">
    <property type="component" value="Unassembled WGS sequence"/>
</dbReference>
<dbReference type="RefSeq" id="WP_007039159.1">
    <property type="nucleotide sequence ID" value="NZ_AFWT01000002.1"/>
</dbReference>
<organism evidence="1 2">
    <name type="scientific">Thiorhodococcus drewsii AZ1</name>
    <dbReference type="NCBI Taxonomy" id="765913"/>
    <lineage>
        <taxon>Bacteria</taxon>
        <taxon>Pseudomonadati</taxon>
        <taxon>Pseudomonadota</taxon>
        <taxon>Gammaproteobacteria</taxon>
        <taxon>Chromatiales</taxon>
        <taxon>Chromatiaceae</taxon>
        <taxon>Thiorhodococcus</taxon>
    </lineage>
</organism>
<dbReference type="AlphaFoldDB" id="G2DWQ4"/>